<dbReference type="PANTHER" id="PTHR36508:SF1">
    <property type="entry name" value="PROTEIN SLYX"/>
    <property type="match status" value="1"/>
</dbReference>
<proteinExistence type="predicted"/>
<dbReference type="Gene3D" id="1.20.5.300">
    <property type="match status" value="1"/>
</dbReference>
<dbReference type="PANTHER" id="PTHR36508">
    <property type="entry name" value="PROTEIN SLYX"/>
    <property type="match status" value="1"/>
</dbReference>
<reference evidence="2" key="2">
    <citation type="submission" date="2022-01" db="EMBL/GenBank/DDBJ databases">
        <authorList>
            <person name="Zhou L.Y."/>
        </authorList>
    </citation>
    <scope>NUCLEOTIDE SEQUENCE</scope>
    <source>
        <strain evidence="2">TLK-CK17</strain>
    </source>
</reference>
<dbReference type="InterPro" id="IPR007236">
    <property type="entry name" value="SlyX"/>
</dbReference>
<accession>A0ABS9HMK7</accession>
<evidence type="ECO:0000313" key="2">
    <source>
        <dbReference type="EMBL" id="MCF7220254.1"/>
    </source>
</evidence>
<protein>
    <submittedName>
        <fullName evidence="2">SlyX family protein</fullName>
    </submittedName>
</protein>
<reference evidence="2" key="1">
    <citation type="submission" date="2022-01" db="EMBL/GenBank/DDBJ databases">
        <title>Lysobacter chinensis sp. nov., a bacterium isolated from cow dung compost.</title>
        <authorList>
            <person name="Liu Y."/>
        </authorList>
    </citation>
    <scope>NUCLEOTIDE SEQUENCE</scope>
    <source>
        <strain evidence="2">TLK-CK17</strain>
    </source>
</reference>
<gene>
    <name evidence="2" type="ORF">L3V18_00410</name>
</gene>
<comment type="caution">
    <text evidence="2">The sequence shown here is derived from an EMBL/GenBank/DDBJ whole genome shotgun (WGS) entry which is preliminary data.</text>
</comment>
<keyword evidence="3" id="KW-1185">Reference proteome</keyword>
<organism evidence="2 3">
    <name type="scientific">Marilutibacter chinensis</name>
    <dbReference type="NCBI Taxonomy" id="2912247"/>
    <lineage>
        <taxon>Bacteria</taxon>
        <taxon>Pseudomonadati</taxon>
        <taxon>Pseudomonadota</taxon>
        <taxon>Gammaproteobacteria</taxon>
        <taxon>Lysobacterales</taxon>
        <taxon>Lysobacteraceae</taxon>
        <taxon>Marilutibacter</taxon>
    </lineage>
</organism>
<feature type="coiled-coil region" evidence="1">
    <location>
        <begin position="9"/>
        <end position="36"/>
    </location>
</feature>
<evidence type="ECO:0000256" key="1">
    <source>
        <dbReference type="SAM" id="Coils"/>
    </source>
</evidence>
<keyword evidence="1" id="KW-0175">Coiled coil</keyword>
<sequence length="76" mass="8493">MQGDHEQRLTELESRIAFQEHALNELSDALAAARDEEARNALLLHRALEELRQLRLALSSGPVTGDPSNEPPPPHY</sequence>
<dbReference type="Pfam" id="PF04102">
    <property type="entry name" value="SlyX"/>
    <property type="match status" value="1"/>
</dbReference>
<dbReference type="EMBL" id="JAKJPO010000001">
    <property type="protein sequence ID" value="MCF7220254.1"/>
    <property type="molecule type" value="Genomic_DNA"/>
</dbReference>
<evidence type="ECO:0000313" key="3">
    <source>
        <dbReference type="Proteomes" id="UP001430796"/>
    </source>
</evidence>
<dbReference type="Proteomes" id="UP001430796">
    <property type="component" value="Unassembled WGS sequence"/>
</dbReference>
<name>A0ABS9HMK7_9GAMM</name>